<organism evidence="2 3">
    <name type="scientific">Candidatus Coprosoma intestinipullorum</name>
    <dbReference type="NCBI Taxonomy" id="2840752"/>
    <lineage>
        <taxon>Bacteria</taxon>
        <taxon>Bacillati</taxon>
        <taxon>Bacillota</taxon>
        <taxon>Bacillota incertae sedis</taxon>
        <taxon>Candidatus Coprosoma</taxon>
    </lineage>
</organism>
<evidence type="ECO:0000313" key="3">
    <source>
        <dbReference type="Proteomes" id="UP000886786"/>
    </source>
</evidence>
<dbReference type="InterPro" id="IPR052344">
    <property type="entry name" value="Transposase-related"/>
</dbReference>
<gene>
    <name evidence="2" type="ORF">IAB27_05875</name>
</gene>
<accession>A0A9D0ZS50</accession>
<comment type="caution">
    <text evidence="2">The sequence shown here is derived from an EMBL/GenBank/DDBJ whole genome shotgun (WGS) entry which is preliminary data.</text>
</comment>
<feature type="domain" description="Transposase IS66 central" evidence="1">
    <location>
        <begin position="12"/>
        <end position="247"/>
    </location>
</feature>
<dbReference type="PANTHER" id="PTHR33678:SF2">
    <property type="match status" value="1"/>
</dbReference>
<dbReference type="PANTHER" id="PTHR33678">
    <property type="entry name" value="BLL1576 PROTEIN"/>
    <property type="match status" value="1"/>
</dbReference>
<dbReference type="Proteomes" id="UP000886786">
    <property type="component" value="Unassembled WGS sequence"/>
</dbReference>
<reference evidence="2" key="1">
    <citation type="submission" date="2020-10" db="EMBL/GenBank/DDBJ databases">
        <authorList>
            <person name="Gilroy R."/>
        </authorList>
    </citation>
    <scope>NUCLEOTIDE SEQUENCE</scope>
    <source>
        <strain evidence="2">CHK147-3167</strain>
    </source>
</reference>
<name>A0A9D0ZS50_9FIRM</name>
<sequence>MIFFKVISKGLITISNGTLVNFLKEFSKKATNTINNLKYNLLNEEIMYTDETSNNKWYIRNYSNPNTVVYMSYNRRGHKQIEVHDILTKYIGGLMHDHDTTMYKYGQSNYECLIHLGRYFEELIQNIPEITWAKEMKKLLFETYYQRKELISQNIHEFTTNQIQTIEQRYDELLLLAKTENKNISSSFYKEKSIKLMKRCKKYKENHLAYIHNFNVPFDNNLSERDLRIIKIKSKISGGFRNETGAKTYCDAISIIKTAIKRKINPYETISSIFNCKELFAC</sequence>
<evidence type="ECO:0000259" key="1">
    <source>
        <dbReference type="Pfam" id="PF03050"/>
    </source>
</evidence>
<dbReference type="Pfam" id="PF03050">
    <property type="entry name" value="DDE_Tnp_IS66"/>
    <property type="match status" value="1"/>
</dbReference>
<evidence type="ECO:0000313" key="2">
    <source>
        <dbReference type="EMBL" id="HIQ91132.1"/>
    </source>
</evidence>
<reference evidence="2" key="2">
    <citation type="journal article" date="2021" name="PeerJ">
        <title>Extensive microbial diversity within the chicken gut microbiome revealed by metagenomics and culture.</title>
        <authorList>
            <person name="Gilroy R."/>
            <person name="Ravi A."/>
            <person name="Getino M."/>
            <person name="Pursley I."/>
            <person name="Horton D.L."/>
            <person name="Alikhan N.F."/>
            <person name="Baker D."/>
            <person name="Gharbi K."/>
            <person name="Hall N."/>
            <person name="Watson M."/>
            <person name="Adriaenssens E.M."/>
            <person name="Foster-Nyarko E."/>
            <person name="Jarju S."/>
            <person name="Secka A."/>
            <person name="Antonio M."/>
            <person name="Oren A."/>
            <person name="Chaudhuri R.R."/>
            <person name="La Ragione R."/>
            <person name="Hildebrand F."/>
            <person name="Pallen M.J."/>
        </authorList>
    </citation>
    <scope>NUCLEOTIDE SEQUENCE</scope>
    <source>
        <strain evidence="2">CHK147-3167</strain>
    </source>
</reference>
<dbReference type="AlphaFoldDB" id="A0A9D0ZS50"/>
<dbReference type="EMBL" id="DVFV01000103">
    <property type="protein sequence ID" value="HIQ91132.1"/>
    <property type="molecule type" value="Genomic_DNA"/>
</dbReference>
<dbReference type="InterPro" id="IPR004291">
    <property type="entry name" value="Transposase_IS66_central"/>
</dbReference>
<proteinExistence type="predicted"/>
<protein>
    <submittedName>
        <fullName evidence="2">Transposase</fullName>
    </submittedName>
</protein>